<keyword evidence="2" id="KW-1185">Reference proteome</keyword>
<reference evidence="1" key="1">
    <citation type="journal article" date="2014" name="Int. J. Syst. Evol. Microbiol.">
        <title>Complete genome sequence of Corynebacterium casei LMG S-19264T (=DSM 44701T), isolated from a smear-ripened cheese.</title>
        <authorList>
            <consortium name="US DOE Joint Genome Institute (JGI-PGF)"/>
            <person name="Walter F."/>
            <person name="Albersmeier A."/>
            <person name="Kalinowski J."/>
            <person name="Ruckert C."/>
        </authorList>
    </citation>
    <scope>NUCLEOTIDE SEQUENCE</scope>
    <source>
        <strain evidence="1">CGMCC 1.15533</strain>
    </source>
</reference>
<protein>
    <submittedName>
        <fullName evidence="1">Uncharacterized protein</fullName>
    </submittedName>
</protein>
<accession>A0A917EI25</accession>
<dbReference type="Proteomes" id="UP000660801">
    <property type="component" value="Unassembled WGS sequence"/>
</dbReference>
<proteinExistence type="predicted"/>
<gene>
    <name evidence="1" type="ORF">GCM10011510_18510</name>
</gene>
<comment type="caution">
    <text evidence="1">The sequence shown here is derived from an EMBL/GenBank/DDBJ whole genome shotgun (WGS) entry which is preliminary data.</text>
</comment>
<dbReference type="EMBL" id="BMJN01000048">
    <property type="protein sequence ID" value="GGE37492.1"/>
    <property type="molecule type" value="Genomic_DNA"/>
</dbReference>
<sequence length="60" mass="7410">MQKLKRENPRSQCLLGQKKKLERRLKTNLCRDWESWLQIEEFERKAKLVKDIPGACYRRY</sequence>
<name>A0A917EI25_9STRE</name>
<reference evidence="1" key="2">
    <citation type="submission" date="2020-09" db="EMBL/GenBank/DDBJ databases">
        <authorList>
            <person name="Sun Q."/>
            <person name="Zhou Y."/>
        </authorList>
    </citation>
    <scope>NUCLEOTIDE SEQUENCE</scope>
    <source>
        <strain evidence="1">CGMCC 1.15533</strain>
    </source>
</reference>
<dbReference type="AlphaFoldDB" id="A0A917EI25"/>
<organism evidence="1 2">
    <name type="scientific">Streptococcus himalayensis</name>
    <dbReference type="NCBI Taxonomy" id="1888195"/>
    <lineage>
        <taxon>Bacteria</taxon>
        <taxon>Bacillati</taxon>
        <taxon>Bacillota</taxon>
        <taxon>Bacilli</taxon>
        <taxon>Lactobacillales</taxon>
        <taxon>Streptococcaceae</taxon>
        <taxon>Streptococcus</taxon>
    </lineage>
</organism>
<evidence type="ECO:0000313" key="1">
    <source>
        <dbReference type="EMBL" id="GGE37492.1"/>
    </source>
</evidence>
<evidence type="ECO:0000313" key="2">
    <source>
        <dbReference type="Proteomes" id="UP000660801"/>
    </source>
</evidence>